<evidence type="ECO:0000256" key="1">
    <source>
        <dbReference type="SAM" id="MobiDB-lite"/>
    </source>
</evidence>
<organism evidence="2 3">
    <name type="scientific">Brachybacterium hainanense</name>
    <dbReference type="NCBI Taxonomy" id="1541174"/>
    <lineage>
        <taxon>Bacteria</taxon>
        <taxon>Bacillati</taxon>
        <taxon>Actinomycetota</taxon>
        <taxon>Actinomycetes</taxon>
        <taxon>Micrococcales</taxon>
        <taxon>Dermabacteraceae</taxon>
        <taxon>Brachybacterium</taxon>
    </lineage>
</organism>
<dbReference type="PANTHER" id="PTHR43649:SF12">
    <property type="entry name" value="DIACETYLCHITOBIOSE BINDING PROTEIN DASA"/>
    <property type="match status" value="1"/>
</dbReference>
<dbReference type="Pfam" id="PF01547">
    <property type="entry name" value="SBP_bac_1"/>
    <property type="match status" value="1"/>
</dbReference>
<feature type="region of interest" description="Disordered" evidence="1">
    <location>
        <begin position="1"/>
        <end position="29"/>
    </location>
</feature>
<dbReference type="PANTHER" id="PTHR43649">
    <property type="entry name" value="ARABINOSE-BINDING PROTEIN-RELATED"/>
    <property type="match status" value="1"/>
</dbReference>
<dbReference type="RefSeq" id="WP_376978554.1">
    <property type="nucleotide sequence ID" value="NZ_JBHLSV010000004.1"/>
</dbReference>
<dbReference type="Proteomes" id="UP001589793">
    <property type="component" value="Unassembled WGS sequence"/>
</dbReference>
<gene>
    <name evidence="2" type="ORF">ACFFF6_04380</name>
</gene>
<sequence>MARPLPAVPSPPGADRAAAHAPRSPLPSLSRRRFGGMIGAAAAATLAGCGSTSTAVDMDTLQVWGGVPPENGPQQLIDRYLEKHPDRSVRYTRFVNDDRGNLKVNTALQGGVDIDVFFTYDSANLALRAGSGMAADLSDLVRSTPALAPFLDTDEPKALVDGDRITALATTKEPNLVLLREDLREEAGIALPQAWDLAEYLETVRALARPDRYGTYMLPDLPRIELGPNFWYATDGGSNFEHPAFLHHLALSAEMIREGSIFPWTQVMARHIEAYQQNYFIAGDFAIWGTAPFSLRFLQDPEEYPHEFLTSCAPMPTIDGADWNSGVFGNYIQVSARSPKQELAREFVAFWLTEGALDMALGGKIPALDVVEPDVLLEALLGEQREEFFDVESFRRTLFATDPRLFVDTDLTAVAEITQTYEQQRDVCWLLERTPEAAVATIHADADALIDRFRED</sequence>
<feature type="compositionally biased region" description="Low complexity" evidence="1">
    <location>
        <begin position="19"/>
        <end position="29"/>
    </location>
</feature>
<name>A0ABV6R876_9MICO</name>
<keyword evidence="3" id="KW-1185">Reference proteome</keyword>
<comment type="caution">
    <text evidence="2">The sequence shown here is derived from an EMBL/GenBank/DDBJ whole genome shotgun (WGS) entry which is preliminary data.</text>
</comment>
<proteinExistence type="predicted"/>
<dbReference type="InterPro" id="IPR050490">
    <property type="entry name" value="Bact_solute-bd_prot1"/>
</dbReference>
<accession>A0ABV6R876</accession>
<reference evidence="2 3" key="1">
    <citation type="submission" date="2024-09" db="EMBL/GenBank/DDBJ databases">
        <authorList>
            <person name="Sun Q."/>
            <person name="Mori K."/>
        </authorList>
    </citation>
    <scope>NUCLEOTIDE SEQUENCE [LARGE SCALE GENOMIC DNA]</scope>
    <source>
        <strain evidence="2 3">CICC 10874</strain>
    </source>
</reference>
<dbReference type="EMBL" id="JBHLSV010000004">
    <property type="protein sequence ID" value="MFC0673189.1"/>
    <property type="molecule type" value="Genomic_DNA"/>
</dbReference>
<evidence type="ECO:0000313" key="3">
    <source>
        <dbReference type="Proteomes" id="UP001589793"/>
    </source>
</evidence>
<dbReference type="InterPro" id="IPR006059">
    <property type="entry name" value="SBP"/>
</dbReference>
<feature type="compositionally biased region" description="Pro residues" evidence="1">
    <location>
        <begin position="1"/>
        <end position="12"/>
    </location>
</feature>
<dbReference type="Gene3D" id="3.40.190.10">
    <property type="entry name" value="Periplasmic binding protein-like II"/>
    <property type="match status" value="1"/>
</dbReference>
<dbReference type="SUPFAM" id="SSF53850">
    <property type="entry name" value="Periplasmic binding protein-like II"/>
    <property type="match status" value="1"/>
</dbReference>
<evidence type="ECO:0000313" key="2">
    <source>
        <dbReference type="EMBL" id="MFC0673189.1"/>
    </source>
</evidence>
<dbReference type="InterPro" id="IPR006311">
    <property type="entry name" value="TAT_signal"/>
</dbReference>
<dbReference type="PROSITE" id="PS51318">
    <property type="entry name" value="TAT"/>
    <property type="match status" value="1"/>
</dbReference>
<protein>
    <submittedName>
        <fullName evidence="2">ABC transporter substrate-binding protein</fullName>
    </submittedName>
</protein>